<dbReference type="AlphaFoldDB" id="A0A816DZB7"/>
<protein>
    <submittedName>
        <fullName evidence="1">Uncharacterized protein</fullName>
    </submittedName>
</protein>
<feature type="non-terminal residue" evidence="1">
    <location>
        <position position="1"/>
    </location>
</feature>
<accession>A0A816DZB7</accession>
<keyword evidence="3" id="KW-1185">Reference proteome</keyword>
<evidence type="ECO:0000313" key="1">
    <source>
        <dbReference type="EMBL" id="CAF1640168.1"/>
    </source>
</evidence>
<reference evidence="1" key="1">
    <citation type="submission" date="2021-02" db="EMBL/GenBank/DDBJ databases">
        <authorList>
            <person name="Nowell W R."/>
        </authorList>
    </citation>
    <scope>NUCLEOTIDE SEQUENCE</scope>
</reference>
<comment type="caution">
    <text evidence="1">The sequence shown here is derived from an EMBL/GenBank/DDBJ whole genome shotgun (WGS) entry which is preliminary data.</text>
</comment>
<sequence length="112" mass="12719">GLCLAKERYAVHIGVPTSQIFHNVFQLISFKFGDFKEIPHFSADLEVYEHHNQCVVLLSTAYVHQKTKEVKFIYTTGTIGQNTILSYVHGVTQYLAEDLTPLNNRKSSCDSQ</sequence>
<proteinExistence type="predicted"/>
<organism evidence="1 3">
    <name type="scientific">Didymodactylos carnosus</name>
    <dbReference type="NCBI Taxonomy" id="1234261"/>
    <lineage>
        <taxon>Eukaryota</taxon>
        <taxon>Metazoa</taxon>
        <taxon>Spiralia</taxon>
        <taxon>Gnathifera</taxon>
        <taxon>Rotifera</taxon>
        <taxon>Eurotatoria</taxon>
        <taxon>Bdelloidea</taxon>
        <taxon>Philodinida</taxon>
        <taxon>Philodinidae</taxon>
        <taxon>Didymodactylos</taxon>
    </lineage>
</organism>
<dbReference type="EMBL" id="CAJOBC010115824">
    <property type="protein sequence ID" value="CAF4550886.1"/>
    <property type="molecule type" value="Genomic_DNA"/>
</dbReference>
<dbReference type="Proteomes" id="UP000681722">
    <property type="component" value="Unassembled WGS sequence"/>
</dbReference>
<dbReference type="Proteomes" id="UP000663829">
    <property type="component" value="Unassembled WGS sequence"/>
</dbReference>
<gene>
    <name evidence="1" type="ORF">GPM918_LOCUS44885</name>
    <name evidence="2" type="ORF">SRO942_LOCUS46981</name>
</gene>
<name>A0A816DZB7_9BILA</name>
<dbReference type="EMBL" id="CAJNOQ010047032">
    <property type="protein sequence ID" value="CAF1640168.1"/>
    <property type="molecule type" value="Genomic_DNA"/>
</dbReference>
<evidence type="ECO:0000313" key="2">
    <source>
        <dbReference type="EMBL" id="CAF4550886.1"/>
    </source>
</evidence>
<evidence type="ECO:0000313" key="3">
    <source>
        <dbReference type="Proteomes" id="UP000663829"/>
    </source>
</evidence>